<comment type="subcellular location">
    <subcellularLocation>
        <location evidence="1">Secreted</location>
    </subcellularLocation>
</comment>
<protein>
    <submittedName>
        <fullName evidence="11">Calcium binding egf domain-containing protein</fullName>
    </submittedName>
</protein>
<evidence type="ECO:0000259" key="10">
    <source>
        <dbReference type="PROSITE" id="PS50026"/>
    </source>
</evidence>
<dbReference type="SMART" id="SM00181">
    <property type="entry name" value="EGF"/>
    <property type="match status" value="10"/>
</dbReference>
<evidence type="ECO:0000256" key="5">
    <source>
        <dbReference type="ARBA" id="ARBA00022737"/>
    </source>
</evidence>
<evidence type="ECO:0000313" key="12">
    <source>
        <dbReference type="Proteomes" id="UP000028837"/>
    </source>
</evidence>
<comment type="caution">
    <text evidence="11">The sequence shown here is derived from an EMBL/GenBank/DDBJ whole genome shotgun (WGS) entry which is preliminary data.</text>
</comment>
<evidence type="ECO:0000256" key="4">
    <source>
        <dbReference type="ARBA" id="ARBA00022729"/>
    </source>
</evidence>
<keyword evidence="7" id="KW-0325">Glycoprotein</keyword>
<feature type="region of interest" description="Disordered" evidence="9">
    <location>
        <begin position="156"/>
        <end position="179"/>
    </location>
</feature>
<feature type="compositionally biased region" description="Low complexity" evidence="9">
    <location>
        <begin position="553"/>
        <end position="564"/>
    </location>
</feature>
<dbReference type="InterPro" id="IPR000152">
    <property type="entry name" value="EGF-type_Asp/Asn_hydroxyl_site"/>
</dbReference>
<feature type="compositionally biased region" description="Basic and acidic residues" evidence="9">
    <location>
        <begin position="565"/>
        <end position="575"/>
    </location>
</feature>
<name>A0A086K9F3_TOXGO</name>
<dbReference type="Proteomes" id="UP000028837">
    <property type="component" value="Unassembled WGS sequence"/>
</dbReference>
<dbReference type="InterPro" id="IPR001881">
    <property type="entry name" value="EGF-like_Ca-bd_dom"/>
</dbReference>
<proteinExistence type="predicted"/>
<dbReference type="SMART" id="SM00179">
    <property type="entry name" value="EGF_CA"/>
    <property type="match status" value="9"/>
</dbReference>
<dbReference type="Pfam" id="PF14670">
    <property type="entry name" value="FXa_inhibition"/>
    <property type="match status" value="1"/>
</dbReference>
<gene>
    <name evidence="11" type="ORF">TGDOM2_202400</name>
</gene>
<feature type="region of interest" description="Disordered" evidence="9">
    <location>
        <begin position="45"/>
        <end position="87"/>
    </location>
</feature>
<reference evidence="11 12" key="1">
    <citation type="submission" date="2014-02" db="EMBL/GenBank/DDBJ databases">
        <authorList>
            <person name="Sibley D."/>
            <person name="Venepally P."/>
            <person name="Karamycheva S."/>
            <person name="Hadjithomas M."/>
            <person name="Khan A."/>
            <person name="Brunk B."/>
            <person name="Roos D."/>
            <person name="Caler E."/>
            <person name="Lorenzi H."/>
        </authorList>
    </citation>
    <scope>NUCLEOTIDE SEQUENCE [LARGE SCALE GENOMIC DNA]</scope>
    <source>
        <strain evidence="11 12">GAB2-2007-GAL-DOM2</strain>
    </source>
</reference>
<dbReference type="InterPro" id="IPR052080">
    <property type="entry name" value="vWF_C/EGF_Fibrillin"/>
</dbReference>
<dbReference type="OrthoDB" id="5981079at2759"/>
<dbReference type="InterPro" id="IPR000742">
    <property type="entry name" value="EGF"/>
</dbReference>
<dbReference type="AlphaFoldDB" id="A0A086K9F3"/>
<dbReference type="VEuPathDB" id="ToxoDB:TGDOM2_202400"/>
<feature type="compositionally biased region" description="Low complexity" evidence="9">
    <location>
        <begin position="53"/>
        <end position="74"/>
    </location>
</feature>
<evidence type="ECO:0000256" key="1">
    <source>
        <dbReference type="ARBA" id="ARBA00004613"/>
    </source>
</evidence>
<dbReference type="SUPFAM" id="SSF57184">
    <property type="entry name" value="Growth factor receptor domain"/>
    <property type="match status" value="2"/>
</dbReference>
<evidence type="ECO:0000256" key="2">
    <source>
        <dbReference type="ARBA" id="ARBA00022525"/>
    </source>
</evidence>
<dbReference type="PANTHER" id="PTHR47333">
    <property type="entry name" value="VON WILLEBRAND FACTOR C AND EGF DOMAIN-CONTAINING PROTEIN"/>
    <property type="match status" value="1"/>
</dbReference>
<keyword evidence="3 8" id="KW-0245">EGF-like domain</keyword>
<feature type="compositionally biased region" description="Low complexity" evidence="9">
    <location>
        <begin position="109"/>
        <end position="123"/>
    </location>
</feature>
<dbReference type="FunFam" id="2.10.25.10:FF:000038">
    <property type="entry name" value="Fibrillin 2"/>
    <property type="match status" value="1"/>
</dbReference>
<feature type="region of interest" description="Disordered" evidence="9">
    <location>
        <begin position="99"/>
        <end position="125"/>
    </location>
</feature>
<dbReference type="GO" id="GO:0005576">
    <property type="term" value="C:extracellular region"/>
    <property type="evidence" value="ECO:0007669"/>
    <property type="project" value="UniProtKB-SubCell"/>
</dbReference>
<keyword evidence="2" id="KW-0964">Secreted</keyword>
<evidence type="ECO:0000256" key="6">
    <source>
        <dbReference type="ARBA" id="ARBA00023157"/>
    </source>
</evidence>
<dbReference type="SUPFAM" id="SSF57196">
    <property type="entry name" value="EGF/Laminin"/>
    <property type="match status" value="3"/>
</dbReference>
<dbReference type="InterPro" id="IPR026823">
    <property type="entry name" value="cEGF"/>
</dbReference>
<dbReference type="CDD" id="cd00054">
    <property type="entry name" value="EGF_CA"/>
    <property type="match status" value="3"/>
</dbReference>
<feature type="region of interest" description="Disordered" evidence="9">
    <location>
        <begin position="551"/>
        <end position="599"/>
    </location>
</feature>
<feature type="domain" description="EGF-like" evidence="10">
    <location>
        <begin position="881"/>
        <end position="918"/>
    </location>
</feature>
<sequence length="1078" mass="115772">MRELVERPDYGTGHSAPVRRRSCRTNIFQFLWTLMAASCLSGFREGSRDETSATRSSSSSVTGVLAGPAGVGPASQSSPSGFHFSPTHQAVAPDITQSRMQPSARGMAPQHSSPSTQPYPSSYAGTVAPGSFSPVPAQPSNSLPLPLSVSSLALSPVPDPRSVAPYSAPLPDRDPAGMPSAYQRLPSPAPSVNSPNSIMFTESPQQAPGFLSSLLPSRSSPGGFLGLTGSGEGGPGPSIQQLGTLMADIATCDPKTEGVCCLARNYCDPNATCFSDAAPDSVFDILNAIPRCTCREGFEGDGRTKGTGCSNIDECATGQAGCEQICKDFAPGYACSCYDGYMLKANGKDCQDINECLTANGGCQHVCVNTPGTFFCDCAAGFVLGQDGRSCTDIDECALDENICEHKCENLPGAFQCRCNSGYKRSVDDPRKCVDRNECVEGLGDGTPACAPDGSEECTNTPGSYTCSCAKGYRFVQRTSSREERFSYGPIGATQEAKEFLSTWVQGSERESQQHTSAYSYITRNSVNISDGNRDGTRAMKIETNTVVPATSRRLQTQQTTQALLREDSYEEAPRQNRRKWTGGKTEGQSEDGSASASQRMLQWAQALDAFTSLAAASTSAHATSRQKASSGTPTDTALAIADLAMQFAHMYGSANKALNAIGGLSPATAPATAIQINSLSPLLREGENLKNRPLLQDPGRITGKELVSYRAEEDDSQQQTWSDEMYAVVKNLDVLRRQPWIDPPSMAETDRNGECVDIDECAEFQKAGLRACKIDELICVNTPGSYECQCGEGLEYDEDAASCVDIDECLLAKKLHFSRNSEGQGVTPAVRIQQQRELQGGKLLPGRPALCDQQCLNLMGKYECGCYPGFVLQPDGRCDDIDECIDPTLHGCDHICINLPGTYSCQCRPGYRLSLEKKGACVDIDECAENPELCEFGCKNLPGAYECTCPPDSKQRADKRGCEPNLSCKEDPSQCQGDHVCRVDGTSQKWKCSCPDGFSAAPSSRRNSNPPRCVDINECAVGYPTPGRNPCPDLYRPCCLNVAGGFQCVMARRKGLAASRQLYCEAPSFDFQGRLNR</sequence>
<keyword evidence="6" id="KW-1015">Disulfide bond</keyword>
<dbReference type="Gene3D" id="2.10.25.10">
    <property type="entry name" value="Laminin"/>
    <property type="match status" value="10"/>
</dbReference>
<comment type="caution">
    <text evidence="8">Lacks conserved residue(s) required for the propagation of feature annotation.</text>
</comment>
<dbReference type="Pfam" id="PF12662">
    <property type="entry name" value="cEGF"/>
    <property type="match status" value="1"/>
</dbReference>
<evidence type="ECO:0000256" key="7">
    <source>
        <dbReference type="ARBA" id="ARBA00023180"/>
    </source>
</evidence>
<dbReference type="PANTHER" id="PTHR47333:SF4">
    <property type="entry name" value="EGF-LIKE DOMAIN-CONTAINING PROTEIN"/>
    <property type="match status" value="1"/>
</dbReference>
<keyword evidence="4" id="KW-0732">Signal</keyword>
<dbReference type="FunFam" id="2.10.25.10:FF:000005">
    <property type="entry name" value="Fibrillin 2"/>
    <property type="match status" value="1"/>
</dbReference>
<evidence type="ECO:0000256" key="9">
    <source>
        <dbReference type="SAM" id="MobiDB-lite"/>
    </source>
</evidence>
<accession>A0A086K9F3</accession>
<dbReference type="EMBL" id="AHZU02000723">
    <property type="protein sequence ID" value="KFG41021.1"/>
    <property type="molecule type" value="Genomic_DNA"/>
</dbReference>
<dbReference type="InterPro" id="IPR049883">
    <property type="entry name" value="NOTCH1_EGF-like"/>
</dbReference>
<organism evidence="11 12">
    <name type="scientific">Toxoplasma gondii GAB2-2007-GAL-DOM2</name>
    <dbReference type="NCBI Taxonomy" id="1130820"/>
    <lineage>
        <taxon>Eukaryota</taxon>
        <taxon>Sar</taxon>
        <taxon>Alveolata</taxon>
        <taxon>Apicomplexa</taxon>
        <taxon>Conoidasida</taxon>
        <taxon>Coccidia</taxon>
        <taxon>Eucoccidiorida</taxon>
        <taxon>Eimeriorina</taxon>
        <taxon>Sarcocystidae</taxon>
        <taxon>Toxoplasma</taxon>
    </lineage>
</organism>
<dbReference type="PROSITE" id="PS50026">
    <property type="entry name" value="EGF_3"/>
    <property type="match status" value="2"/>
</dbReference>
<evidence type="ECO:0000256" key="8">
    <source>
        <dbReference type="PROSITE-ProRule" id="PRU00076"/>
    </source>
</evidence>
<dbReference type="InterPro" id="IPR009030">
    <property type="entry name" value="Growth_fac_rcpt_cys_sf"/>
</dbReference>
<evidence type="ECO:0000313" key="11">
    <source>
        <dbReference type="EMBL" id="KFG41021.1"/>
    </source>
</evidence>
<dbReference type="PROSITE" id="PS00010">
    <property type="entry name" value="ASX_HYDROXYL"/>
    <property type="match status" value="3"/>
</dbReference>
<dbReference type="Pfam" id="PF07645">
    <property type="entry name" value="EGF_CA"/>
    <property type="match status" value="5"/>
</dbReference>
<dbReference type="FunFam" id="2.10.25.10:FF:000240">
    <property type="entry name" value="Vitamin K-dependent protein S"/>
    <property type="match status" value="3"/>
</dbReference>
<keyword evidence="5" id="KW-0677">Repeat</keyword>
<feature type="domain" description="EGF-like" evidence="10">
    <location>
        <begin position="352"/>
        <end position="392"/>
    </location>
</feature>
<dbReference type="GO" id="GO:0005509">
    <property type="term" value="F:calcium ion binding"/>
    <property type="evidence" value="ECO:0007669"/>
    <property type="project" value="InterPro"/>
</dbReference>
<dbReference type="PROSITE" id="PS01187">
    <property type="entry name" value="EGF_CA"/>
    <property type="match status" value="5"/>
</dbReference>
<evidence type="ECO:0000256" key="3">
    <source>
        <dbReference type="ARBA" id="ARBA00022536"/>
    </source>
</evidence>
<dbReference type="InterPro" id="IPR018097">
    <property type="entry name" value="EGF_Ca-bd_CS"/>
</dbReference>
<dbReference type="PROSITE" id="PS01186">
    <property type="entry name" value="EGF_2"/>
    <property type="match status" value="2"/>
</dbReference>